<dbReference type="SUPFAM" id="SSF53850">
    <property type="entry name" value="Periplasmic binding protein-like II"/>
    <property type="match status" value="1"/>
</dbReference>
<sequence>MKKFSSVILVFALICAAVFICGCTGNGEKVSQEQVQPTAAAEKTVLKVFHAGSLAAPMEEMEAAFEADYSDIDVQLYSGGSTKLAKEIVELGKPADVFASADYTLIPSLMVPDFATWYATFAKNRMVLCYSDKSKFADEVTADNWYEVLGREGVAWAFSDPNLDPCGYRSLMTIQLAESNYNDDQIFDNLVAKNSKITTTVKDGVTTIHAIEQDPTFPLSIDEKSVNLITGLSAGNLDYAWEYRSVAEQNAESGIRYIELPEAVDLSSIDYEDTYAKVVVETAGGMMTGKPIVYGVTVPTTADQPENGEKFVEMLVGKTGQDIMNNAGQPPIVPATGFLDVPAGLLASLAVAN</sequence>
<dbReference type="GO" id="GO:0015689">
    <property type="term" value="P:molybdate ion transport"/>
    <property type="evidence" value="ECO:0007669"/>
    <property type="project" value="TreeGrafter"/>
</dbReference>
<dbReference type="Pfam" id="PF13531">
    <property type="entry name" value="SBP_bac_11"/>
    <property type="match status" value="1"/>
</dbReference>
<dbReference type="EMBL" id="CP091092">
    <property type="protein sequence ID" value="WFN37049.1"/>
    <property type="molecule type" value="Genomic_DNA"/>
</dbReference>
<evidence type="ECO:0000313" key="3">
    <source>
        <dbReference type="Proteomes" id="UP001218895"/>
    </source>
</evidence>
<evidence type="ECO:0000256" key="1">
    <source>
        <dbReference type="ARBA" id="ARBA00009438"/>
    </source>
</evidence>
<dbReference type="NCBIfam" id="NF003196">
    <property type="entry name" value="PRK04168.1"/>
    <property type="match status" value="1"/>
</dbReference>
<reference evidence="2" key="1">
    <citation type="submission" date="2022-01" db="EMBL/GenBank/DDBJ databases">
        <title>Complete genome of Methanomicrobium antiquum DSM 21220.</title>
        <authorList>
            <person name="Chen S.-C."/>
            <person name="You Y.-T."/>
            <person name="Zhou Y.-Z."/>
            <person name="Lai M.-C."/>
        </authorList>
    </citation>
    <scope>NUCLEOTIDE SEQUENCE</scope>
    <source>
        <strain evidence="2">DSM 21220</strain>
    </source>
</reference>
<gene>
    <name evidence="2" type="primary">wtpA</name>
    <name evidence="2" type="ORF">L1994_01235</name>
</gene>
<dbReference type="GO" id="GO:0030973">
    <property type="term" value="F:molybdate ion binding"/>
    <property type="evidence" value="ECO:0007669"/>
    <property type="project" value="TreeGrafter"/>
</dbReference>
<evidence type="ECO:0000313" key="2">
    <source>
        <dbReference type="EMBL" id="WFN37049.1"/>
    </source>
</evidence>
<dbReference type="InterPro" id="IPR050682">
    <property type="entry name" value="ModA/WtpA"/>
</dbReference>
<accession>A0AAF0FR44</accession>
<protein>
    <submittedName>
        <fullName evidence="2">Tungstate ABC transporter substrate-binding protein WtpA</fullName>
    </submittedName>
</protein>
<dbReference type="PROSITE" id="PS51257">
    <property type="entry name" value="PROKAR_LIPOPROTEIN"/>
    <property type="match status" value="1"/>
</dbReference>
<dbReference type="AlphaFoldDB" id="A0AAF0FR44"/>
<dbReference type="Proteomes" id="UP001218895">
    <property type="component" value="Chromosome"/>
</dbReference>
<proteinExistence type="inferred from homology"/>
<dbReference type="PANTHER" id="PTHR30632">
    <property type="entry name" value="MOLYBDATE-BINDING PERIPLASMIC PROTEIN"/>
    <property type="match status" value="1"/>
</dbReference>
<dbReference type="GeneID" id="79948976"/>
<dbReference type="NCBIfam" id="TIGR03730">
    <property type="entry name" value="tungstate_WtpA"/>
    <property type="match status" value="1"/>
</dbReference>
<dbReference type="InterPro" id="IPR022498">
    <property type="entry name" value="ABC_trnspt_W-bd_WtpA"/>
</dbReference>
<name>A0AAF0FR44_9EURY</name>
<comment type="similarity">
    <text evidence="1">Belongs to the bacterial solute-binding protein 1 family. WtpA subfamily.</text>
</comment>
<dbReference type="Gene3D" id="3.40.190.10">
    <property type="entry name" value="Periplasmic binding protein-like II"/>
    <property type="match status" value="2"/>
</dbReference>
<dbReference type="GO" id="GO:1901359">
    <property type="term" value="F:tungstate binding"/>
    <property type="evidence" value="ECO:0007669"/>
    <property type="project" value="InterPro"/>
</dbReference>
<keyword evidence="3" id="KW-1185">Reference proteome</keyword>
<dbReference type="CDD" id="cd13540">
    <property type="entry name" value="PBP2_ModA_WtpA"/>
    <property type="match status" value="1"/>
</dbReference>
<organism evidence="2 3">
    <name type="scientific">Methanomicrobium antiquum</name>
    <dbReference type="NCBI Taxonomy" id="487686"/>
    <lineage>
        <taxon>Archaea</taxon>
        <taxon>Methanobacteriati</taxon>
        <taxon>Methanobacteriota</taxon>
        <taxon>Stenosarchaea group</taxon>
        <taxon>Methanomicrobia</taxon>
        <taxon>Methanomicrobiales</taxon>
        <taxon>Methanomicrobiaceae</taxon>
        <taxon>Methanomicrobium</taxon>
    </lineage>
</organism>
<dbReference type="KEGG" id="manq:L1994_01235"/>
<dbReference type="PANTHER" id="PTHR30632:SF16">
    <property type="entry name" value="MOLYBDATE_TUNGSTATE-BINDING PROTEIN WTPA"/>
    <property type="match status" value="1"/>
</dbReference>
<dbReference type="RefSeq" id="WP_278099887.1">
    <property type="nucleotide sequence ID" value="NZ_CP091092.1"/>
</dbReference>